<organism evidence="1 2">
    <name type="scientific">Longivirga aurantiaca</name>
    <dbReference type="NCBI Taxonomy" id="1837743"/>
    <lineage>
        <taxon>Bacteria</taxon>
        <taxon>Bacillati</taxon>
        <taxon>Actinomycetota</taxon>
        <taxon>Actinomycetes</taxon>
        <taxon>Sporichthyales</taxon>
        <taxon>Sporichthyaceae</taxon>
        <taxon>Longivirga</taxon>
    </lineage>
</organism>
<dbReference type="Proteomes" id="UP001596138">
    <property type="component" value="Unassembled WGS sequence"/>
</dbReference>
<dbReference type="RefSeq" id="WP_386768762.1">
    <property type="nucleotide sequence ID" value="NZ_JBHSTI010000031.1"/>
</dbReference>
<dbReference type="GO" id="GO:0047471">
    <property type="term" value="F:maltose alpha-D-glucosyltransferase activity"/>
    <property type="evidence" value="ECO:0007669"/>
    <property type="project" value="UniProtKB-EC"/>
</dbReference>
<sequence length="730" mass="78886">MSTEQIAAGAHEPPERPVRLARYKPRGRLVHTTTSPGDGEPTAADPGYVAWLVDQSMLRDATELARQFSGSGSKWRNPYALPDPRAAIASASTWFSAYPASLIGRRGRSFLATLGDVELWTAFERIGITAVHTGPVKASGGVSGWSHTPSTDGSFDRISTRIDPMFGSADEFRAMVDTAAHHGGTVIDDVVPGHTGKGADFRLATMRYGDYTGIYHMVEIAPEHWSLLPDIPDGQDSENIDTATEAELESLGYIVGQMQRVIFATPGIKETNWSTTGPVLGVDGVERRWVYLHYFKEGQPSLNWLDPTFAAARLVVGDALHSLGDLGAGALRLDANGFLGLEKTTPGNPAWSENHPLSEAANHMIAASVRSMGGFTFQELNLTINDIKANSLRGADLSYDFVNRPAYHHALATGETEFLRLTLNASLAIGVQPVQLVHALQNHDELTYELVHFESGHRHDRFVFRGRDLSGEQLAAEIRADLVAHLTGDAGPYNALFTTNGIASTTATVVTASLGIVDLKRMTQDQLADVVSAHLLLAMFNAWQPGVFCLSGWDLVGALTLPRDAVAELIEDGDTRWIHRSAYDLMGFDPDISTSSSGMPKGRSLYGTLPRQLEDPTSFASRLADVLHVRADNGIATGDQLDVPPVDHAGVLVMVHTLDGTPDRQMTVLNFGREDVVTTVTSSSLFEGARVIDMLSGDTVGRVDGDRSVRVPLGRLSGRSLRLIVSDQPA</sequence>
<reference evidence="2" key="1">
    <citation type="journal article" date="2019" name="Int. J. Syst. Evol. Microbiol.">
        <title>The Global Catalogue of Microorganisms (GCM) 10K type strain sequencing project: providing services to taxonomists for standard genome sequencing and annotation.</title>
        <authorList>
            <consortium name="The Broad Institute Genomics Platform"/>
            <consortium name="The Broad Institute Genome Sequencing Center for Infectious Disease"/>
            <person name="Wu L."/>
            <person name="Ma J."/>
        </authorList>
    </citation>
    <scope>NUCLEOTIDE SEQUENCE [LARGE SCALE GENOMIC DNA]</scope>
    <source>
        <strain evidence="2">CGMCC 4.7317</strain>
    </source>
</reference>
<dbReference type="SUPFAM" id="SSF51445">
    <property type="entry name" value="(Trans)glycosidases"/>
    <property type="match status" value="1"/>
</dbReference>
<protein>
    <submittedName>
        <fullName evidence="1">Maltose alpha-D-glucosyltransferase</fullName>
        <ecNumber evidence="1">5.4.99.16</ecNumber>
    </submittedName>
</protein>
<accession>A0ABW1T3Y4</accession>
<dbReference type="EMBL" id="JBHSTI010000031">
    <property type="protein sequence ID" value="MFC6239451.1"/>
    <property type="molecule type" value="Genomic_DNA"/>
</dbReference>
<name>A0ABW1T3Y4_9ACTN</name>
<dbReference type="PANTHER" id="PTHR10357">
    <property type="entry name" value="ALPHA-AMYLASE FAMILY MEMBER"/>
    <property type="match status" value="1"/>
</dbReference>
<evidence type="ECO:0000313" key="2">
    <source>
        <dbReference type="Proteomes" id="UP001596138"/>
    </source>
</evidence>
<comment type="caution">
    <text evidence="1">The sequence shown here is derived from an EMBL/GenBank/DDBJ whole genome shotgun (WGS) entry which is preliminary data.</text>
</comment>
<keyword evidence="1" id="KW-0413">Isomerase</keyword>
<dbReference type="Gene3D" id="3.20.20.80">
    <property type="entry name" value="Glycosidases"/>
    <property type="match status" value="2"/>
</dbReference>
<dbReference type="InterPro" id="IPR012665">
    <property type="entry name" value="Trehalose_synth"/>
</dbReference>
<dbReference type="EC" id="5.4.99.16" evidence="1"/>
<keyword evidence="2" id="KW-1185">Reference proteome</keyword>
<gene>
    <name evidence="1" type="primary">treS</name>
    <name evidence="1" type="ORF">ACFQGU_16380</name>
</gene>
<dbReference type="InterPro" id="IPR017853">
    <property type="entry name" value="GH"/>
</dbReference>
<evidence type="ECO:0000313" key="1">
    <source>
        <dbReference type="EMBL" id="MFC6239451.1"/>
    </source>
</evidence>
<proteinExistence type="predicted"/>
<dbReference type="NCBIfam" id="TIGR02455">
    <property type="entry name" value="TreS_stutzeri"/>
    <property type="match status" value="1"/>
</dbReference>